<comment type="caution">
    <text evidence="1">The sequence shown here is derived from an EMBL/GenBank/DDBJ whole genome shotgun (WGS) entry which is preliminary data.</text>
</comment>
<proteinExistence type="predicted"/>
<evidence type="ECO:0000313" key="2">
    <source>
        <dbReference type="Proteomes" id="UP001558613"/>
    </source>
</evidence>
<name>A0ABR3LJA9_9TELE</name>
<dbReference type="EMBL" id="JAYMGO010000022">
    <property type="protein sequence ID" value="KAL1252116.1"/>
    <property type="molecule type" value="Genomic_DNA"/>
</dbReference>
<gene>
    <name evidence="1" type="ORF">QQF64_019912</name>
</gene>
<organism evidence="1 2">
    <name type="scientific">Cirrhinus molitorella</name>
    <name type="common">mud carp</name>
    <dbReference type="NCBI Taxonomy" id="172907"/>
    <lineage>
        <taxon>Eukaryota</taxon>
        <taxon>Metazoa</taxon>
        <taxon>Chordata</taxon>
        <taxon>Craniata</taxon>
        <taxon>Vertebrata</taxon>
        <taxon>Euteleostomi</taxon>
        <taxon>Actinopterygii</taxon>
        <taxon>Neopterygii</taxon>
        <taxon>Teleostei</taxon>
        <taxon>Ostariophysi</taxon>
        <taxon>Cypriniformes</taxon>
        <taxon>Cyprinidae</taxon>
        <taxon>Labeoninae</taxon>
        <taxon>Labeonini</taxon>
        <taxon>Cirrhinus</taxon>
    </lineage>
</organism>
<dbReference type="Proteomes" id="UP001558613">
    <property type="component" value="Unassembled WGS sequence"/>
</dbReference>
<sequence>MKVPLLFHSDFSDFTDPHAQSMSNILSTLSASLNRRDVMSSISRADQFHRVQEVGLNSLRFSFLCRTRGLVFDSLQTVWLLL</sequence>
<accession>A0ABR3LJA9</accession>
<protein>
    <submittedName>
        <fullName evidence="1">Uncharacterized protein</fullName>
    </submittedName>
</protein>
<evidence type="ECO:0000313" key="1">
    <source>
        <dbReference type="EMBL" id="KAL1252116.1"/>
    </source>
</evidence>
<reference evidence="1 2" key="1">
    <citation type="submission" date="2023-09" db="EMBL/GenBank/DDBJ databases">
        <authorList>
            <person name="Wang M."/>
        </authorList>
    </citation>
    <scope>NUCLEOTIDE SEQUENCE [LARGE SCALE GENOMIC DNA]</scope>
    <source>
        <strain evidence="1">GT-2023</strain>
        <tissue evidence="1">Liver</tissue>
    </source>
</reference>
<keyword evidence="2" id="KW-1185">Reference proteome</keyword>